<dbReference type="InterPro" id="IPR029479">
    <property type="entry name" value="Nitroreductase"/>
</dbReference>
<sequence>MTADDFGALLVARYSCRGYLPDPVPQEVIAAVLRDAQAVPSWCNSQPWQVTVCGTEETDRLRAALTEAAQSGAHTGSDVTFPTAYEGIYRDRRRTCGWQLYGAVGVEKGDRAGSARQSAENFRLFGAPHMMLVKTPKALGPYGVLDCGAFVTAVLLGLTARGLGGIAMASVAGFSPLLRDWFDVAADRDVLCGIAFGHPDPNHPANGFRTERAPQAEVVDWRW</sequence>
<dbReference type="PANTHER" id="PTHR23026">
    <property type="entry name" value="NADPH NITROREDUCTASE"/>
    <property type="match status" value="1"/>
</dbReference>
<dbReference type="Proteomes" id="UP000253977">
    <property type="component" value="Unassembled WGS sequence"/>
</dbReference>
<evidence type="ECO:0000259" key="4">
    <source>
        <dbReference type="Pfam" id="PF00881"/>
    </source>
</evidence>
<organism evidence="5 6">
    <name type="scientific">Thalassococcus profundi</name>
    <dbReference type="NCBI Taxonomy" id="2282382"/>
    <lineage>
        <taxon>Bacteria</taxon>
        <taxon>Pseudomonadati</taxon>
        <taxon>Pseudomonadota</taxon>
        <taxon>Alphaproteobacteria</taxon>
        <taxon>Rhodobacterales</taxon>
        <taxon>Roseobacteraceae</taxon>
        <taxon>Thalassococcus</taxon>
    </lineage>
</organism>
<keyword evidence="2" id="KW-0288">FMN</keyword>
<dbReference type="Gene3D" id="3.40.109.10">
    <property type="entry name" value="NADH Oxidase"/>
    <property type="match status" value="1"/>
</dbReference>
<evidence type="ECO:0000313" key="5">
    <source>
        <dbReference type="EMBL" id="RDD65379.1"/>
    </source>
</evidence>
<comment type="caution">
    <text evidence="5">The sequence shown here is derived from an EMBL/GenBank/DDBJ whole genome shotgun (WGS) entry which is preliminary data.</text>
</comment>
<feature type="domain" description="Nitroreductase" evidence="4">
    <location>
        <begin position="11"/>
        <end position="198"/>
    </location>
</feature>
<dbReference type="SUPFAM" id="SSF55469">
    <property type="entry name" value="FMN-dependent nitroreductase-like"/>
    <property type="match status" value="1"/>
</dbReference>
<evidence type="ECO:0000256" key="3">
    <source>
        <dbReference type="ARBA" id="ARBA00023002"/>
    </source>
</evidence>
<evidence type="ECO:0000256" key="1">
    <source>
        <dbReference type="ARBA" id="ARBA00022630"/>
    </source>
</evidence>
<reference evidence="5 6" key="1">
    <citation type="submission" date="2018-07" db="EMBL/GenBank/DDBJ databases">
        <title>Thalassococcus profundi sp. nov., a marine bacterium isolated from deep seawater of Okinawa Trough.</title>
        <authorList>
            <person name="Yu M."/>
        </authorList>
    </citation>
    <scope>NUCLEOTIDE SEQUENCE [LARGE SCALE GENOMIC DNA]</scope>
    <source>
        <strain evidence="5 6">WRAS1</strain>
    </source>
</reference>
<protein>
    <submittedName>
        <fullName evidence="5">Nitroreductase</fullName>
    </submittedName>
</protein>
<dbReference type="OrthoDB" id="9802510at2"/>
<evidence type="ECO:0000256" key="2">
    <source>
        <dbReference type="ARBA" id="ARBA00022643"/>
    </source>
</evidence>
<dbReference type="InterPro" id="IPR050627">
    <property type="entry name" value="Nitroreductase/BluB"/>
</dbReference>
<dbReference type="GO" id="GO:0016491">
    <property type="term" value="F:oxidoreductase activity"/>
    <property type="evidence" value="ECO:0007669"/>
    <property type="project" value="UniProtKB-KW"/>
</dbReference>
<dbReference type="Pfam" id="PF00881">
    <property type="entry name" value="Nitroreductase"/>
    <property type="match status" value="1"/>
</dbReference>
<gene>
    <name evidence="5" type="ORF">DU478_15525</name>
</gene>
<keyword evidence="3" id="KW-0560">Oxidoreductase</keyword>
<keyword evidence="1" id="KW-0285">Flavoprotein</keyword>
<dbReference type="CDD" id="cd02136">
    <property type="entry name" value="PnbA_NfnB-like"/>
    <property type="match status" value="1"/>
</dbReference>
<dbReference type="RefSeq" id="WP_114511950.1">
    <property type="nucleotide sequence ID" value="NZ_QPMK01000013.1"/>
</dbReference>
<dbReference type="AlphaFoldDB" id="A0A369TJ65"/>
<accession>A0A369TJ65</accession>
<dbReference type="PANTHER" id="PTHR23026:SF90">
    <property type="entry name" value="IODOTYROSINE DEIODINASE 1"/>
    <property type="match status" value="1"/>
</dbReference>
<dbReference type="EMBL" id="QPMK01000013">
    <property type="protein sequence ID" value="RDD65379.1"/>
    <property type="molecule type" value="Genomic_DNA"/>
</dbReference>
<dbReference type="InterPro" id="IPR000415">
    <property type="entry name" value="Nitroreductase-like"/>
</dbReference>
<proteinExistence type="predicted"/>
<keyword evidence="6" id="KW-1185">Reference proteome</keyword>
<name>A0A369TJ65_9RHOB</name>
<evidence type="ECO:0000313" key="6">
    <source>
        <dbReference type="Proteomes" id="UP000253977"/>
    </source>
</evidence>